<dbReference type="Gene3D" id="3.10.290.30">
    <property type="entry name" value="MM3350-like"/>
    <property type="match status" value="1"/>
</dbReference>
<evidence type="ECO:0000313" key="3">
    <source>
        <dbReference type="Proteomes" id="UP000323994"/>
    </source>
</evidence>
<dbReference type="PANTHER" id="PTHR41878">
    <property type="entry name" value="LEXA REPRESSOR-RELATED"/>
    <property type="match status" value="1"/>
</dbReference>
<accession>A0A5M8QZQ0</accession>
<gene>
    <name evidence="2" type="ORF">FEM33_09875</name>
</gene>
<dbReference type="OrthoDB" id="9801392at2"/>
<dbReference type="PANTHER" id="PTHR41878:SF1">
    <property type="entry name" value="TNPR PROTEIN"/>
    <property type="match status" value="1"/>
</dbReference>
<dbReference type="AlphaFoldDB" id="A0A5M8QZQ0"/>
<sequence>MKSKNVVQPVVVDPRTAVYHLKVHILNISPMIYRRFIIDGNTHIAELHHLIQMMMGWENQHLHVFHIWGVDYGIAYDGGGYYRDDPSEIYIGNLGLRAGDKFSYVYDFGDYWKHEIRVEKVENITPGYRHPICTAGRRACPPEDVGGPYAYQHALIGQFSWIQETLSNVLESVENGELPDLDLDNAPWWYLKHRSEVFDKKKMNQALAKLYQNKGDGKFWRTLGGYDAYFDDDE</sequence>
<feature type="domain" description="Plasmid pRiA4b Orf3-like" evidence="1">
    <location>
        <begin position="18"/>
        <end position="155"/>
    </location>
</feature>
<organism evidence="2 3">
    <name type="scientific">Dyadobacter flavalbus</name>
    <dbReference type="NCBI Taxonomy" id="2579942"/>
    <lineage>
        <taxon>Bacteria</taxon>
        <taxon>Pseudomonadati</taxon>
        <taxon>Bacteroidota</taxon>
        <taxon>Cytophagia</taxon>
        <taxon>Cytophagales</taxon>
        <taxon>Spirosomataceae</taxon>
        <taxon>Dyadobacter</taxon>
    </lineage>
</organism>
<proteinExistence type="predicted"/>
<keyword evidence="3" id="KW-1185">Reference proteome</keyword>
<protein>
    <submittedName>
        <fullName evidence="2">Plasmid pRiA4b ORF-3 family protein</fullName>
    </submittedName>
</protein>
<comment type="caution">
    <text evidence="2">The sequence shown here is derived from an EMBL/GenBank/DDBJ whole genome shotgun (WGS) entry which is preliminary data.</text>
</comment>
<dbReference type="Pfam" id="PF07929">
    <property type="entry name" value="PRiA4_ORF3"/>
    <property type="match status" value="1"/>
</dbReference>
<dbReference type="RefSeq" id="WP_139011907.1">
    <property type="nucleotide sequence ID" value="NZ_VBSN01000029.1"/>
</dbReference>
<reference evidence="2 3" key="1">
    <citation type="submission" date="2019-05" db="EMBL/GenBank/DDBJ databases">
        <authorList>
            <person name="Qu J.-H."/>
        </authorList>
    </citation>
    <scope>NUCLEOTIDE SEQUENCE [LARGE SCALE GENOMIC DNA]</scope>
    <source>
        <strain evidence="2 3">NS28</strain>
    </source>
</reference>
<dbReference type="InterPro" id="IPR024047">
    <property type="entry name" value="MM3350-like_sf"/>
</dbReference>
<dbReference type="Proteomes" id="UP000323994">
    <property type="component" value="Unassembled WGS sequence"/>
</dbReference>
<evidence type="ECO:0000259" key="1">
    <source>
        <dbReference type="Pfam" id="PF07929"/>
    </source>
</evidence>
<dbReference type="SUPFAM" id="SSF159941">
    <property type="entry name" value="MM3350-like"/>
    <property type="match status" value="1"/>
</dbReference>
<dbReference type="EMBL" id="VBSN01000029">
    <property type="protein sequence ID" value="KAA6439873.1"/>
    <property type="molecule type" value="Genomic_DNA"/>
</dbReference>
<evidence type="ECO:0000313" key="2">
    <source>
        <dbReference type="EMBL" id="KAA6439873.1"/>
    </source>
</evidence>
<name>A0A5M8QZQ0_9BACT</name>
<dbReference type="InterPro" id="IPR012912">
    <property type="entry name" value="Plasmid_pRiA4b_Orf3-like"/>
</dbReference>